<evidence type="ECO:0000313" key="4">
    <source>
        <dbReference type="EMBL" id="CAL4799069.1"/>
    </source>
</evidence>
<accession>A0A9P1GIM5</accession>
<reference evidence="3" key="1">
    <citation type="submission" date="2022-10" db="EMBL/GenBank/DDBJ databases">
        <authorList>
            <person name="Chen Y."/>
            <person name="Dougan E. K."/>
            <person name="Chan C."/>
            <person name="Rhodes N."/>
            <person name="Thang M."/>
        </authorList>
    </citation>
    <scope>NUCLEOTIDE SEQUENCE</scope>
</reference>
<sequence>MVAFTLSALALVLQKCGAEWRQFLTLGDVGKEKDICTALKVCADDLIKIEEGELATKINLSNSYDVQTLLKFIDLVSELFDNTMPERVSMSRVNPSVMNRRSIASAASDLKFQESQGSLSSTDPADLADPETNRGSIVSNVSNVSNVESSGAADAETHEAQEPEAPAPEPEARRKIIMAYRQLSL</sequence>
<feature type="compositionally biased region" description="Low complexity" evidence="1">
    <location>
        <begin position="136"/>
        <end position="150"/>
    </location>
</feature>
<dbReference type="Proteomes" id="UP001152797">
    <property type="component" value="Unassembled WGS sequence"/>
</dbReference>
<protein>
    <submittedName>
        <fullName evidence="3">Uncharacterized protein</fullName>
    </submittedName>
</protein>
<feature type="chain" id="PRO_5043272827" evidence="2">
    <location>
        <begin position="19"/>
        <end position="185"/>
    </location>
</feature>
<evidence type="ECO:0000256" key="1">
    <source>
        <dbReference type="SAM" id="MobiDB-lite"/>
    </source>
</evidence>
<dbReference type="EMBL" id="CAMXCT030005223">
    <property type="protein sequence ID" value="CAL4799069.1"/>
    <property type="molecule type" value="Genomic_DNA"/>
</dbReference>
<keyword evidence="5" id="KW-1185">Reference proteome</keyword>
<organism evidence="3">
    <name type="scientific">Cladocopium goreaui</name>
    <dbReference type="NCBI Taxonomy" id="2562237"/>
    <lineage>
        <taxon>Eukaryota</taxon>
        <taxon>Sar</taxon>
        <taxon>Alveolata</taxon>
        <taxon>Dinophyceae</taxon>
        <taxon>Suessiales</taxon>
        <taxon>Symbiodiniaceae</taxon>
        <taxon>Cladocopium</taxon>
    </lineage>
</organism>
<dbReference type="EMBL" id="CAMXCT020005223">
    <property type="protein sequence ID" value="CAL1165132.1"/>
    <property type="molecule type" value="Genomic_DNA"/>
</dbReference>
<feature type="region of interest" description="Disordered" evidence="1">
    <location>
        <begin position="114"/>
        <end position="173"/>
    </location>
</feature>
<feature type="signal peptide" evidence="2">
    <location>
        <begin position="1"/>
        <end position="18"/>
    </location>
</feature>
<evidence type="ECO:0000313" key="5">
    <source>
        <dbReference type="Proteomes" id="UP001152797"/>
    </source>
</evidence>
<feature type="compositionally biased region" description="Polar residues" evidence="1">
    <location>
        <begin position="114"/>
        <end position="123"/>
    </location>
</feature>
<name>A0A9P1GIM5_9DINO</name>
<proteinExistence type="predicted"/>
<evidence type="ECO:0000256" key="2">
    <source>
        <dbReference type="SAM" id="SignalP"/>
    </source>
</evidence>
<reference evidence="4 5" key="2">
    <citation type="submission" date="2024-05" db="EMBL/GenBank/DDBJ databases">
        <authorList>
            <person name="Chen Y."/>
            <person name="Shah S."/>
            <person name="Dougan E. K."/>
            <person name="Thang M."/>
            <person name="Chan C."/>
        </authorList>
    </citation>
    <scope>NUCLEOTIDE SEQUENCE [LARGE SCALE GENOMIC DNA]</scope>
</reference>
<dbReference type="EMBL" id="CAMXCT010005223">
    <property type="protein sequence ID" value="CAI4011757.1"/>
    <property type="molecule type" value="Genomic_DNA"/>
</dbReference>
<gene>
    <name evidence="3" type="ORF">C1SCF055_LOCUS36886</name>
</gene>
<evidence type="ECO:0000313" key="3">
    <source>
        <dbReference type="EMBL" id="CAI4011757.1"/>
    </source>
</evidence>
<keyword evidence="2" id="KW-0732">Signal</keyword>
<dbReference type="AlphaFoldDB" id="A0A9P1GIM5"/>
<comment type="caution">
    <text evidence="3">The sequence shown here is derived from an EMBL/GenBank/DDBJ whole genome shotgun (WGS) entry which is preliminary data.</text>
</comment>